<gene>
    <name evidence="1" type="ORF">CSKR_203670</name>
</gene>
<dbReference type="AlphaFoldDB" id="A0A8T1MZ10"/>
<evidence type="ECO:0000313" key="1">
    <source>
        <dbReference type="EMBL" id="KAG5454607.1"/>
    </source>
</evidence>
<keyword evidence="2" id="KW-1185">Reference proteome</keyword>
<evidence type="ECO:0000313" key="2">
    <source>
        <dbReference type="Proteomes" id="UP000286415"/>
    </source>
</evidence>
<reference evidence="1 2" key="2">
    <citation type="journal article" date="2021" name="Genomics">
        <title>High-quality reference genome for Clonorchis sinensis.</title>
        <authorList>
            <person name="Young N.D."/>
            <person name="Stroehlein A.J."/>
            <person name="Kinkar L."/>
            <person name="Wang T."/>
            <person name="Sohn W.M."/>
            <person name="Chang B.C.H."/>
            <person name="Kaur P."/>
            <person name="Weisz D."/>
            <person name="Dudchenko O."/>
            <person name="Aiden E.L."/>
            <person name="Korhonen P.K."/>
            <person name="Gasser R.B."/>
        </authorList>
    </citation>
    <scope>NUCLEOTIDE SEQUENCE [LARGE SCALE GENOMIC DNA]</scope>
    <source>
        <strain evidence="1">Cs-k2</strain>
    </source>
</reference>
<dbReference type="EMBL" id="NIRI02000005">
    <property type="protein sequence ID" value="KAG5454607.1"/>
    <property type="molecule type" value="Genomic_DNA"/>
</dbReference>
<protein>
    <submittedName>
        <fullName evidence="1">Uncharacterized protein</fullName>
    </submittedName>
</protein>
<organism evidence="1 2">
    <name type="scientific">Clonorchis sinensis</name>
    <name type="common">Chinese liver fluke</name>
    <dbReference type="NCBI Taxonomy" id="79923"/>
    <lineage>
        <taxon>Eukaryota</taxon>
        <taxon>Metazoa</taxon>
        <taxon>Spiralia</taxon>
        <taxon>Lophotrochozoa</taxon>
        <taxon>Platyhelminthes</taxon>
        <taxon>Trematoda</taxon>
        <taxon>Digenea</taxon>
        <taxon>Opisthorchiida</taxon>
        <taxon>Opisthorchiata</taxon>
        <taxon>Opisthorchiidae</taxon>
        <taxon>Clonorchis</taxon>
    </lineage>
</organism>
<comment type="caution">
    <text evidence="1">The sequence shown here is derived from an EMBL/GenBank/DDBJ whole genome shotgun (WGS) entry which is preliminary data.</text>
</comment>
<sequence>MTALQEQTNWGVASGILKYGNCKVNHSDIMYGTQLVRYVSRRPPKIPPFHDVTQGEGEIAEPTFSESKRGLDVEKNTRHMDKLVNTPKYALEPKVIAEGIHATRFLHSVHIDQRRDRLRPMLALEEACLNEEMRERFNVAIHYS</sequence>
<name>A0A8T1MZ10_CLOSI</name>
<reference evidence="1 2" key="1">
    <citation type="journal article" date="2018" name="Biotechnol. Adv.">
        <title>Improved genomic resources and new bioinformatic workflow for the carcinogenic parasite Clonorchis sinensis: Biotechnological implications.</title>
        <authorList>
            <person name="Wang D."/>
            <person name="Korhonen P.K."/>
            <person name="Gasser R.B."/>
            <person name="Young N.D."/>
        </authorList>
    </citation>
    <scope>NUCLEOTIDE SEQUENCE [LARGE SCALE GENOMIC DNA]</scope>
    <source>
        <strain evidence="1">Cs-k2</strain>
    </source>
</reference>
<dbReference type="OrthoDB" id="6228924at2759"/>
<accession>A0A8T1MZ10</accession>
<proteinExistence type="predicted"/>
<dbReference type="Proteomes" id="UP000286415">
    <property type="component" value="Unassembled WGS sequence"/>
</dbReference>